<feature type="coiled-coil region" evidence="2">
    <location>
        <begin position="184"/>
        <end position="304"/>
    </location>
</feature>
<reference evidence="5" key="1">
    <citation type="submission" date="2022-02" db="EMBL/GenBank/DDBJ databases">
        <authorList>
            <person name="Henning P.M."/>
            <person name="McCubbin A.G."/>
            <person name="Shore J.S."/>
        </authorList>
    </citation>
    <scope>NUCLEOTIDE SEQUENCE</scope>
    <source>
        <strain evidence="5">F60SS</strain>
        <tissue evidence="5">Leaves</tissue>
    </source>
</reference>
<feature type="compositionally biased region" description="Polar residues" evidence="3">
    <location>
        <begin position="508"/>
        <end position="528"/>
    </location>
</feature>
<name>A0A9Q0F2I6_9ROSI</name>
<dbReference type="PANTHER" id="PTHR47357">
    <property type="entry name" value="COP1-INTERACTIVE PROTEIN 1"/>
    <property type="match status" value="1"/>
</dbReference>
<reference evidence="5" key="2">
    <citation type="journal article" date="2023" name="Plants (Basel)">
        <title>Annotation of the Turnera subulata (Passifloraceae) Draft Genome Reveals the S-Locus Evolved after the Divergence of Turneroideae from Passifloroideae in a Stepwise Manner.</title>
        <authorList>
            <person name="Henning P.M."/>
            <person name="Roalson E.H."/>
            <person name="Mir W."/>
            <person name="McCubbin A.G."/>
            <person name="Shore J.S."/>
        </authorList>
    </citation>
    <scope>NUCLEOTIDE SEQUENCE</scope>
    <source>
        <strain evidence="5">F60SS</strain>
    </source>
</reference>
<feature type="coiled-coil region" evidence="2">
    <location>
        <begin position="700"/>
        <end position="734"/>
    </location>
</feature>
<evidence type="ECO:0000256" key="2">
    <source>
        <dbReference type="SAM" id="Coils"/>
    </source>
</evidence>
<gene>
    <name evidence="5" type="ORF">Tsubulata_005666</name>
</gene>
<dbReference type="GO" id="GO:0005200">
    <property type="term" value="F:structural constituent of cytoskeleton"/>
    <property type="evidence" value="ECO:0007669"/>
    <property type="project" value="TreeGrafter"/>
</dbReference>
<evidence type="ECO:0000259" key="4">
    <source>
        <dbReference type="PROSITE" id="PS51774"/>
    </source>
</evidence>
<dbReference type="PANTHER" id="PTHR47357:SF4">
    <property type="entry name" value="MYOSIN HEAVY CHAIN-LIKE PROTEIN"/>
    <property type="match status" value="1"/>
</dbReference>
<evidence type="ECO:0000313" key="5">
    <source>
        <dbReference type="EMBL" id="KAJ4823818.1"/>
    </source>
</evidence>
<comment type="caution">
    <text evidence="5">The sequence shown here is derived from an EMBL/GenBank/DDBJ whole genome shotgun (WGS) entry which is preliminary data.</text>
</comment>
<keyword evidence="1 2" id="KW-0175">Coiled coil</keyword>
<protein>
    <recommendedName>
        <fullName evidence="4">NAB domain-containing protein</fullName>
    </recommendedName>
</protein>
<keyword evidence="6" id="KW-1185">Reference proteome</keyword>
<organism evidence="5 6">
    <name type="scientific">Turnera subulata</name>
    <dbReference type="NCBI Taxonomy" id="218843"/>
    <lineage>
        <taxon>Eukaryota</taxon>
        <taxon>Viridiplantae</taxon>
        <taxon>Streptophyta</taxon>
        <taxon>Embryophyta</taxon>
        <taxon>Tracheophyta</taxon>
        <taxon>Spermatophyta</taxon>
        <taxon>Magnoliopsida</taxon>
        <taxon>eudicotyledons</taxon>
        <taxon>Gunneridae</taxon>
        <taxon>Pentapetalae</taxon>
        <taxon>rosids</taxon>
        <taxon>fabids</taxon>
        <taxon>Malpighiales</taxon>
        <taxon>Passifloraceae</taxon>
        <taxon>Turnera</taxon>
    </lineage>
</organism>
<proteinExistence type="predicted"/>
<dbReference type="PROSITE" id="PS51774">
    <property type="entry name" value="NAB"/>
    <property type="match status" value="1"/>
</dbReference>
<feature type="region of interest" description="Disordered" evidence="3">
    <location>
        <begin position="502"/>
        <end position="528"/>
    </location>
</feature>
<evidence type="ECO:0000313" key="6">
    <source>
        <dbReference type="Proteomes" id="UP001141552"/>
    </source>
</evidence>
<dbReference type="Proteomes" id="UP001141552">
    <property type="component" value="Unassembled WGS sequence"/>
</dbReference>
<dbReference type="OrthoDB" id="10255522at2759"/>
<dbReference type="GO" id="GO:0005856">
    <property type="term" value="C:cytoskeleton"/>
    <property type="evidence" value="ECO:0007669"/>
    <property type="project" value="TreeGrafter"/>
</dbReference>
<feature type="coiled-coil region" evidence="2">
    <location>
        <begin position="354"/>
        <end position="381"/>
    </location>
</feature>
<dbReference type="EMBL" id="JAKUCV010007354">
    <property type="protein sequence ID" value="KAJ4823818.1"/>
    <property type="molecule type" value="Genomic_DNA"/>
</dbReference>
<dbReference type="Pfam" id="PF07765">
    <property type="entry name" value="KIP1"/>
    <property type="match status" value="1"/>
</dbReference>
<dbReference type="AlphaFoldDB" id="A0A9Q0F2I6"/>
<feature type="domain" description="NAB" evidence="4">
    <location>
        <begin position="20"/>
        <end position="101"/>
    </location>
</feature>
<evidence type="ECO:0000256" key="3">
    <source>
        <dbReference type="SAM" id="MobiDB-lite"/>
    </source>
</evidence>
<sequence length="764" mass="88328">MEGFIPARHAKVFLLMKGLERMESSSEHRMPETIEQAQDSKKEIEDRVAKIFKLVKYNDKDKKGKIPEESKRRLELIGLIEDFKNQYESLHAQYDNLKGALQKQASGREEKESLSSTSSSDLDYYSSEDIDIDNLTPTHVVTDSTKNIFIVDEKKHSASFGVESLQKQELERKLLVLTGELEPLHNLKNELAAQLDKKSAEAKQLGDRNIQLQRRIAELESVLKEKADEVASVTKKQQDSENLFKSKIEDLTAHARNLQQELESVRSQRSSLEDIKRKEALAQIKGLKDRIKAMQQKMYAMRNQKTEVEILLDQKTKEIAENMTLIETLKGEIQKKTLSEKESLKGRESYAMQEADLEQVMQSLCNDKNKLEEVVRSQNQEICQLREENDRYQARVFELEDILSDGGDEPFTFHKKPDHKENEASSQLMIALQAEVNSMEQELVSLRSKNNNLEMCIERLKHESSKNQTQLENQVRELTSQVAEQQRTLQEREEVIKKLTEERKAVKPQSTDACSTPRGQSFDSSSLNNQKLNRKVEELAGRFEMKMENHIRLLYQRILVSEQMHLETKEGYRKFKDRVVQESKALKEKVALCEAELRQISDLLVEPGIGVMTGMDSAAMPPDDDDRHFLNRISRILRELQFAKNWIAVTNAETKKIQHHVDSLTTQLEGKEEKEMLLKKKVWKLEAKLSKEGGDKLNVVSQLERKVGEMAQQLKEKNEILAGLGEEKREAIRQLCVLIDYHRSRFDELKETMSNMTFRIKRTA</sequence>
<dbReference type="InterPro" id="IPR011684">
    <property type="entry name" value="NAB"/>
</dbReference>
<evidence type="ECO:0000256" key="1">
    <source>
        <dbReference type="ARBA" id="ARBA00023054"/>
    </source>
</evidence>
<feature type="region of interest" description="Disordered" evidence="3">
    <location>
        <begin position="101"/>
        <end position="121"/>
    </location>
</feature>
<accession>A0A9Q0F2I6</accession>
<dbReference type="GO" id="GO:0003779">
    <property type="term" value="F:actin binding"/>
    <property type="evidence" value="ECO:0007669"/>
    <property type="project" value="InterPro"/>
</dbReference>
<feature type="coiled-coil region" evidence="2">
    <location>
        <begin position="422"/>
        <end position="502"/>
    </location>
</feature>